<dbReference type="GO" id="GO:0000976">
    <property type="term" value="F:transcription cis-regulatory region binding"/>
    <property type="evidence" value="ECO:0007669"/>
    <property type="project" value="TreeGrafter"/>
</dbReference>
<evidence type="ECO:0000259" key="10">
    <source>
        <dbReference type="PROSITE" id="PS51755"/>
    </source>
</evidence>
<dbReference type="Gene3D" id="1.10.10.10">
    <property type="entry name" value="Winged helix-like DNA-binding domain superfamily/Winged helix DNA-binding domain"/>
    <property type="match status" value="1"/>
</dbReference>
<feature type="domain" description="Response regulatory" evidence="9">
    <location>
        <begin position="12"/>
        <end position="126"/>
    </location>
</feature>
<dbReference type="SUPFAM" id="SSF52172">
    <property type="entry name" value="CheY-like"/>
    <property type="match status" value="1"/>
</dbReference>
<evidence type="ECO:0000256" key="6">
    <source>
        <dbReference type="PROSITE-ProRule" id="PRU00169"/>
    </source>
</evidence>
<dbReference type="CDD" id="cd00383">
    <property type="entry name" value="trans_reg_C"/>
    <property type="match status" value="1"/>
</dbReference>
<evidence type="ECO:0000256" key="5">
    <source>
        <dbReference type="ARBA" id="ARBA00023163"/>
    </source>
</evidence>
<keyword evidence="3" id="KW-0805">Transcription regulation</keyword>
<organism evidence="11 12">
    <name type="scientific">Salinibacter ruber</name>
    <dbReference type="NCBI Taxonomy" id="146919"/>
    <lineage>
        <taxon>Bacteria</taxon>
        <taxon>Pseudomonadati</taxon>
        <taxon>Rhodothermota</taxon>
        <taxon>Rhodothermia</taxon>
        <taxon>Rhodothermales</taxon>
        <taxon>Salinibacteraceae</taxon>
        <taxon>Salinibacter</taxon>
    </lineage>
</organism>
<comment type="caution">
    <text evidence="11">The sequence shown here is derived from an EMBL/GenBank/DDBJ whole genome shotgun (WGS) entry which is preliminary data.</text>
</comment>
<dbReference type="Gene3D" id="3.40.50.2300">
    <property type="match status" value="1"/>
</dbReference>
<keyword evidence="4 7" id="KW-0238">DNA-binding</keyword>
<dbReference type="GO" id="GO:0005829">
    <property type="term" value="C:cytosol"/>
    <property type="evidence" value="ECO:0007669"/>
    <property type="project" value="TreeGrafter"/>
</dbReference>
<sequence length="262" mass="28666">MPPSGPSMSPKRLLFVEDEAGVAGPIKRGLEEEGYRVSWTTEGEEGLTEALAGAYDVIIVDWRLPGMDGRTLIERLRNEGNATPVLMLTALQDVDHRVAGLDAGADDYLTKPFSFEELLARLRALTRRDDRESSSPNTQKTHLQAGALTVDTARRTVRYGSSSLDVRPKAFRLLELLLRQKGTVVTRTTIAERVWGSPYDVTANAIDVTVSTLRQALQDANITGDSLSRVSIETERGVGYRLTVSPPNEPPREASSTTNDSA</sequence>
<dbReference type="GO" id="GO:0006355">
    <property type="term" value="P:regulation of DNA-templated transcription"/>
    <property type="evidence" value="ECO:0007669"/>
    <property type="project" value="InterPro"/>
</dbReference>
<feature type="DNA-binding region" description="OmpR/PhoB-type" evidence="7">
    <location>
        <begin position="140"/>
        <end position="244"/>
    </location>
</feature>
<evidence type="ECO:0000256" key="7">
    <source>
        <dbReference type="PROSITE-ProRule" id="PRU01091"/>
    </source>
</evidence>
<keyword evidence="2" id="KW-0902">Two-component regulatory system</keyword>
<name>A0A9X2TAH4_9BACT</name>
<dbReference type="SMART" id="SM00448">
    <property type="entry name" value="REC"/>
    <property type="match status" value="1"/>
</dbReference>
<feature type="region of interest" description="Disordered" evidence="8">
    <location>
        <begin position="238"/>
        <end position="262"/>
    </location>
</feature>
<dbReference type="GO" id="GO:0000156">
    <property type="term" value="F:phosphorelay response regulator activity"/>
    <property type="evidence" value="ECO:0007669"/>
    <property type="project" value="TreeGrafter"/>
</dbReference>
<reference evidence="11" key="1">
    <citation type="submission" date="2022-08" db="EMBL/GenBank/DDBJ databases">
        <title>Genomic Encyclopedia of Type Strains, Phase V (KMG-V): Genome sequencing to study the core and pangenomes of soil and plant-associated prokaryotes.</title>
        <authorList>
            <person name="Whitman W."/>
        </authorList>
    </citation>
    <scope>NUCLEOTIDE SEQUENCE</scope>
    <source>
        <strain evidence="11">0</strain>
    </source>
</reference>
<keyword evidence="1 6" id="KW-0597">Phosphoprotein</keyword>
<evidence type="ECO:0000256" key="4">
    <source>
        <dbReference type="ARBA" id="ARBA00023125"/>
    </source>
</evidence>
<dbReference type="InterPro" id="IPR016032">
    <property type="entry name" value="Sig_transdc_resp-reg_C-effctor"/>
</dbReference>
<evidence type="ECO:0000313" key="12">
    <source>
        <dbReference type="Proteomes" id="UP001155027"/>
    </source>
</evidence>
<dbReference type="Proteomes" id="UP001155027">
    <property type="component" value="Unassembled WGS sequence"/>
</dbReference>
<proteinExistence type="predicted"/>
<feature type="domain" description="OmpR/PhoB-type" evidence="10">
    <location>
        <begin position="140"/>
        <end position="244"/>
    </location>
</feature>
<dbReference type="SMART" id="SM00862">
    <property type="entry name" value="Trans_reg_C"/>
    <property type="match status" value="1"/>
</dbReference>
<dbReference type="PROSITE" id="PS51755">
    <property type="entry name" value="OMPR_PHOB"/>
    <property type="match status" value="1"/>
</dbReference>
<dbReference type="Gene3D" id="6.10.250.690">
    <property type="match status" value="1"/>
</dbReference>
<gene>
    <name evidence="11" type="ORF">GGP71_000156</name>
</gene>
<dbReference type="InterPro" id="IPR001789">
    <property type="entry name" value="Sig_transdc_resp-reg_receiver"/>
</dbReference>
<evidence type="ECO:0000256" key="3">
    <source>
        <dbReference type="ARBA" id="ARBA00023015"/>
    </source>
</evidence>
<evidence type="ECO:0000259" key="9">
    <source>
        <dbReference type="PROSITE" id="PS50110"/>
    </source>
</evidence>
<dbReference type="GO" id="GO:0032993">
    <property type="term" value="C:protein-DNA complex"/>
    <property type="evidence" value="ECO:0007669"/>
    <property type="project" value="TreeGrafter"/>
</dbReference>
<accession>A0A9X2TAH4</accession>
<keyword evidence="5" id="KW-0804">Transcription</keyword>
<dbReference type="InterPro" id="IPR036388">
    <property type="entry name" value="WH-like_DNA-bd_sf"/>
</dbReference>
<evidence type="ECO:0000256" key="2">
    <source>
        <dbReference type="ARBA" id="ARBA00023012"/>
    </source>
</evidence>
<dbReference type="Pfam" id="PF00486">
    <property type="entry name" value="Trans_reg_C"/>
    <property type="match status" value="1"/>
</dbReference>
<dbReference type="Pfam" id="PF00072">
    <property type="entry name" value="Response_reg"/>
    <property type="match status" value="1"/>
</dbReference>
<dbReference type="PANTHER" id="PTHR48111:SF22">
    <property type="entry name" value="REGULATOR OF RPOS"/>
    <property type="match status" value="1"/>
</dbReference>
<dbReference type="PROSITE" id="PS50110">
    <property type="entry name" value="RESPONSE_REGULATORY"/>
    <property type="match status" value="1"/>
</dbReference>
<dbReference type="InterPro" id="IPR011006">
    <property type="entry name" value="CheY-like_superfamily"/>
</dbReference>
<dbReference type="PANTHER" id="PTHR48111">
    <property type="entry name" value="REGULATOR OF RPOS"/>
    <property type="match status" value="1"/>
</dbReference>
<dbReference type="EMBL" id="JANUAU010000001">
    <property type="protein sequence ID" value="MCS3676260.1"/>
    <property type="molecule type" value="Genomic_DNA"/>
</dbReference>
<dbReference type="InterPro" id="IPR039420">
    <property type="entry name" value="WalR-like"/>
</dbReference>
<dbReference type="AlphaFoldDB" id="A0A9X2TAH4"/>
<evidence type="ECO:0000256" key="1">
    <source>
        <dbReference type="ARBA" id="ARBA00022553"/>
    </source>
</evidence>
<protein>
    <submittedName>
        <fullName evidence="11">Two-component system OmpR family response regulator</fullName>
    </submittedName>
</protein>
<evidence type="ECO:0000313" key="11">
    <source>
        <dbReference type="EMBL" id="MCS3676260.1"/>
    </source>
</evidence>
<feature type="modified residue" description="4-aspartylphosphate" evidence="6">
    <location>
        <position position="61"/>
    </location>
</feature>
<dbReference type="InterPro" id="IPR001867">
    <property type="entry name" value="OmpR/PhoB-type_DNA-bd"/>
</dbReference>
<dbReference type="SUPFAM" id="SSF46894">
    <property type="entry name" value="C-terminal effector domain of the bipartite response regulators"/>
    <property type="match status" value="1"/>
</dbReference>
<evidence type="ECO:0000256" key="8">
    <source>
        <dbReference type="SAM" id="MobiDB-lite"/>
    </source>
</evidence>